<feature type="domain" description="DUF6532" evidence="2">
    <location>
        <begin position="308"/>
        <end position="532"/>
    </location>
</feature>
<feature type="compositionally biased region" description="Low complexity" evidence="1">
    <location>
        <begin position="69"/>
        <end position="78"/>
    </location>
</feature>
<keyword evidence="4" id="KW-1185">Reference proteome</keyword>
<reference evidence="4" key="1">
    <citation type="journal article" date="2012" name="Science">
        <title>The Paleozoic origin of enzymatic lignin decomposition reconstructed from 31 fungal genomes.</title>
        <authorList>
            <person name="Floudas D."/>
            <person name="Binder M."/>
            <person name="Riley R."/>
            <person name="Barry K."/>
            <person name="Blanchette R.A."/>
            <person name="Henrissat B."/>
            <person name="Martinez A.T."/>
            <person name="Otillar R."/>
            <person name="Spatafora J.W."/>
            <person name="Yadav J.S."/>
            <person name="Aerts A."/>
            <person name="Benoit I."/>
            <person name="Boyd A."/>
            <person name="Carlson A."/>
            <person name="Copeland A."/>
            <person name="Coutinho P.M."/>
            <person name="de Vries R.P."/>
            <person name="Ferreira P."/>
            <person name="Findley K."/>
            <person name="Foster B."/>
            <person name="Gaskell J."/>
            <person name="Glotzer D."/>
            <person name="Gorecki P."/>
            <person name="Heitman J."/>
            <person name="Hesse C."/>
            <person name="Hori C."/>
            <person name="Igarashi K."/>
            <person name="Jurgens J.A."/>
            <person name="Kallen N."/>
            <person name="Kersten P."/>
            <person name="Kohler A."/>
            <person name="Kuees U."/>
            <person name="Kumar T.K.A."/>
            <person name="Kuo A."/>
            <person name="LaButti K."/>
            <person name="Larrondo L.F."/>
            <person name="Lindquist E."/>
            <person name="Ling A."/>
            <person name="Lombard V."/>
            <person name="Lucas S."/>
            <person name="Lundell T."/>
            <person name="Martin R."/>
            <person name="McLaughlin D.J."/>
            <person name="Morgenstern I."/>
            <person name="Morin E."/>
            <person name="Murat C."/>
            <person name="Nagy L.G."/>
            <person name="Nolan M."/>
            <person name="Ohm R.A."/>
            <person name="Patyshakuliyeva A."/>
            <person name="Rokas A."/>
            <person name="Ruiz-Duenas F.J."/>
            <person name="Sabat G."/>
            <person name="Salamov A."/>
            <person name="Samejima M."/>
            <person name="Schmutz J."/>
            <person name="Slot J.C."/>
            <person name="St John F."/>
            <person name="Stenlid J."/>
            <person name="Sun H."/>
            <person name="Sun S."/>
            <person name="Syed K."/>
            <person name="Tsang A."/>
            <person name="Wiebenga A."/>
            <person name="Young D."/>
            <person name="Pisabarro A."/>
            <person name="Eastwood D.C."/>
            <person name="Martin F."/>
            <person name="Cullen D."/>
            <person name="Grigoriev I.V."/>
            <person name="Hibbett D.S."/>
        </authorList>
    </citation>
    <scope>NUCLEOTIDE SEQUENCE [LARGE SCALE GENOMIC DNA]</scope>
    <source>
        <strain evidence="4">TFB10046</strain>
    </source>
</reference>
<evidence type="ECO:0000256" key="1">
    <source>
        <dbReference type="SAM" id="MobiDB-lite"/>
    </source>
</evidence>
<dbReference type="OrthoDB" id="3148220at2759"/>
<feature type="region of interest" description="Disordered" evidence="1">
    <location>
        <begin position="36"/>
        <end position="180"/>
    </location>
</feature>
<accession>J0D2K1</accession>
<feature type="compositionally biased region" description="Acidic residues" evidence="1">
    <location>
        <begin position="143"/>
        <end position="152"/>
    </location>
</feature>
<feature type="compositionally biased region" description="Polar residues" evidence="1">
    <location>
        <begin position="227"/>
        <end position="237"/>
    </location>
</feature>
<protein>
    <recommendedName>
        <fullName evidence="2">DUF6532 domain-containing protein</fullName>
    </recommendedName>
</protein>
<sequence length="552" mass="60884">MAGLAATSTADWPLFRCAAQDIFGASPSDDYCHLSHNGGRALEPLGSAVNSSHPGNGNGSSNGNGNSNGNGPLSAPRGAGRGRGAPPQTQQRQSGRIAQMNQARSAPTHGFQSSPAVHNQVYAQDSQPSPLPNQYPQQLWDSTEPEQTDEFGEYGHESYEGDDFQRGGINNDQWPQTLFMPGQAAPYNTLAQEPIPEEAPLRRQTRGVEPVFTNTEFRDLVHPPTGRQLNLTLSSDATRPAPPREDRPTITGPTTPTRPSEPAQGQAQSQLPYTPYQRKVNQKEKSKPKLDDQSPPSTSLVEASGTGYRKHIIVKSAFPSRTERDARISQLVATSSTGTEKGERRLKRYKGDKVYRQDVDKLVFSPFLFLLHCADVAEIRGTLVKFLRDTVGPAFNLIGLNKVQIATIVTELLDTNSYHFRDLKRETEIKDGVEVEKKDGKIITRAFAYRHPLIPQAIRKEYCQDHERMAVTDLEDNAFNPVPNATIALVATAIACALSEWRTGVHLSGKTHFREDDFKGLYADHLKALDDMTNAEPAQNTAWRSWLFTTCS</sequence>
<dbReference type="KEGG" id="adl:AURDEDRAFT_131969"/>
<feature type="region of interest" description="Disordered" evidence="1">
    <location>
        <begin position="196"/>
        <end position="304"/>
    </location>
</feature>
<dbReference type="Proteomes" id="UP000006514">
    <property type="component" value="Unassembled WGS sequence"/>
</dbReference>
<organism evidence="3 4">
    <name type="scientific">Auricularia subglabra (strain TFB-10046 / SS5)</name>
    <name type="common">White-rot fungus</name>
    <name type="synonym">Auricularia delicata (strain TFB10046)</name>
    <dbReference type="NCBI Taxonomy" id="717982"/>
    <lineage>
        <taxon>Eukaryota</taxon>
        <taxon>Fungi</taxon>
        <taxon>Dikarya</taxon>
        <taxon>Basidiomycota</taxon>
        <taxon>Agaricomycotina</taxon>
        <taxon>Agaricomycetes</taxon>
        <taxon>Auriculariales</taxon>
        <taxon>Auriculariaceae</taxon>
        <taxon>Auricularia</taxon>
    </lineage>
</organism>
<feature type="compositionally biased region" description="Basic and acidic residues" evidence="1">
    <location>
        <begin position="153"/>
        <end position="165"/>
    </location>
</feature>
<feature type="compositionally biased region" description="Polar residues" evidence="1">
    <location>
        <begin position="88"/>
        <end position="141"/>
    </location>
</feature>
<evidence type="ECO:0000259" key="2">
    <source>
        <dbReference type="Pfam" id="PF20149"/>
    </source>
</evidence>
<dbReference type="EMBL" id="JH688601">
    <property type="protein sequence ID" value="EJD32852.1"/>
    <property type="molecule type" value="Genomic_DNA"/>
</dbReference>
<dbReference type="AlphaFoldDB" id="J0D2K1"/>
<dbReference type="InterPro" id="IPR045341">
    <property type="entry name" value="DUF6532"/>
</dbReference>
<dbReference type="Pfam" id="PF20149">
    <property type="entry name" value="DUF6532"/>
    <property type="match status" value="1"/>
</dbReference>
<name>J0D2K1_AURST</name>
<evidence type="ECO:0000313" key="4">
    <source>
        <dbReference type="Proteomes" id="UP000006514"/>
    </source>
</evidence>
<gene>
    <name evidence="3" type="ORF">AURDEDRAFT_131969</name>
</gene>
<dbReference type="InParanoid" id="J0D2K1"/>
<feature type="compositionally biased region" description="Gly residues" evidence="1">
    <location>
        <begin position="56"/>
        <end position="68"/>
    </location>
</feature>
<proteinExistence type="predicted"/>
<feature type="compositionally biased region" description="Basic and acidic residues" evidence="1">
    <location>
        <begin position="281"/>
        <end position="292"/>
    </location>
</feature>
<feature type="compositionally biased region" description="Polar residues" evidence="1">
    <location>
        <begin position="263"/>
        <end position="272"/>
    </location>
</feature>
<evidence type="ECO:0000313" key="3">
    <source>
        <dbReference type="EMBL" id="EJD32852.1"/>
    </source>
</evidence>
<feature type="compositionally biased region" description="Low complexity" evidence="1">
    <location>
        <begin position="249"/>
        <end position="258"/>
    </location>
</feature>